<comment type="caution">
    <text evidence="2">The sequence shown here is derived from an EMBL/GenBank/DDBJ whole genome shotgun (WGS) entry which is preliminary data.</text>
</comment>
<dbReference type="GO" id="GO:0006506">
    <property type="term" value="P:GPI anchor biosynthetic process"/>
    <property type="evidence" value="ECO:0007669"/>
    <property type="project" value="InterPro"/>
</dbReference>
<dbReference type="EMBL" id="LRBP01000014">
    <property type="protein sequence ID" value="OII73654.1"/>
    <property type="molecule type" value="Genomic_DNA"/>
</dbReference>
<gene>
    <name evidence="2" type="ORF">cubi_03452</name>
</gene>
<feature type="transmembrane region" description="Helical" evidence="1">
    <location>
        <begin position="539"/>
        <end position="560"/>
    </location>
</feature>
<dbReference type="GeneID" id="39980244"/>
<organism evidence="2 3">
    <name type="scientific">Cryptosporidium ubiquitum</name>
    <dbReference type="NCBI Taxonomy" id="857276"/>
    <lineage>
        <taxon>Eukaryota</taxon>
        <taxon>Sar</taxon>
        <taxon>Alveolata</taxon>
        <taxon>Apicomplexa</taxon>
        <taxon>Conoidasida</taxon>
        <taxon>Coccidia</taxon>
        <taxon>Eucoccidiorida</taxon>
        <taxon>Eimeriorina</taxon>
        <taxon>Cryptosporidiidae</taxon>
        <taxon>Cryptosporidium</taxon>
    </lineage>
</organism>
<dbReference type="AlphaFoldDB" id="A0A1J4MHE7"/>
<feature type="transmembrane region" description="Helical" evidence="1">
    <location>
        <begin position="962"/>
        <end position="982"/>
    </location>
</feature>
<feature type="transmembrane region" description="Helical" evidence="1">
    <location>
        <begin position="598"/>
        <end position="618"/>
    </location>
</feature>
<keyword evidence="1" id="KW-0472">Membrane</keyword>
<dbReference type="Gene3D" id="3.40.720.10">
    <property type="entry name" value="Alkaline Phosphatase, subunit A"/>
    <property type="match status" value="1"/>
</dbReference>
<dbReference type="Proteomes" id="UP000186176">
    <property type="component" value="Unassembled WGS sequence"/>
</dbReference>
<feature type="transmembrane region" description="Helical" evidence="1">
    <location>
        <begin position="765"/>
        <end position="783"/>
    </location>
</feature>
<dbReference type="GO" id="GO:0005789">
    <property type="term" value="C:endoplasmic reticulum membrane"/>
    <property type="evidence" value="ECO:0007669"/>
    <property type="project" value="TreeGrafter"/>
</dbReference>
<feature type="transmembrane region" description="Helical" evidence="1">
    <location>
        <begin position="7"/>
        <end position="25"/>
    </location>
</feature>
<name>A0A1J4MHE7_9CRYT</name>
<proteinExistence type="predicted"/>
<dbReference type="GO" id="GO:0051377">
    <property type="term" value="F:mannose-ethanolamine phosphotransferase activity"/>
    <property type="evidence" value="ECO:0007669"/>
    <property type="project" value="TreeGrafter"/>
</dbReference>
<feature type="transmembrane region" description="Helical" evidence="1">
    <location>
        <begin position="930"/>
        <end position="950"/>
    </location>
</feature>
<dbReference type="OrthoDB" id="272139at2759"/>
<dbReference type="SUPFAM" id="SSF53649">
    <property type="entry name" value="Alkaline phosphatase-like"/>
    <property type="match status" value="1"/>
</dbReference>
<feature type="transmembrane region" description="Helical" evidence="1">
    <location>
        <begin position="790"/>
        <end position="806"/>
    </location>
</feature>
<feature type="transmembrane region" description="Helical" evidence="1">
    <location>
        <begin position="988"/>
        <end position="1012"/>
    </location>
</feature>
<reference evidence="2 3" key="1">
    <citation type="submission" date="2016-10" db="EMBL/GenBank/DDBJ databases">
        <title>Reductive evolution of mitochondrial metabolism and differential evolution of invasion-related proteins in Cryptosporidium.</title>
        <authorList>
            <person name="Liu S."/>
            <person name="Roellig D.M."/>
            <person name="Guo Y."/>
            <person name="Li N."/>
            <person name="Frace M.A."/>
            <person name="Tang K."/>
            <person name="Zhang L."/>
            <person name="Feng Y."/>
            <person name="Xiao L."/>
        </authorList>
    </citation>
    <scope>NUCLEOTIDE SEQUENCE [LARGE SCALE GENOMIC DNA]</scope>
    <source>
        <strain evidence="2">39726</strain>
    </source>
</reference>
<dbReference type="InterPro" id="IPR017850">
    <property type="entry name" value="Alkaline_phosphatase_core_sf"/>
</dbReference>
<feature type="transmembrane region" description="Helical" evidence="1">
    <location>
        <begin position="673"/>
        <end position="692"/>
    </location>
</feature>
<evidence type="ECO:0000313" key="3">
    <source>
        <dbReference type="Proteomes" id="UP000186176"/>
    </source>
</evidence>
<keyword evidence="1" id="KW-0812">Transmembrane</keyword>
<sequence>MFRQVLIVTYLIVFFLGGGLFFIGFNGERKSFEQGNSYKDVKLLEIEFFKIEPIYDKVLYFIVDALRVDYLNIETKSPRNYIHNKLENLNALMRNVELSKHLRFYNYKADFPTLTTFRVKSMMSGENPGLMELLSVLRPKSNVDSSTILRNLYTHNMKSVVLGDDTWSLLYDQLIHYEYKYESLNIRNFDNLDDYVEEKSHLFLDSNNSDYKKYNDWRFMVMHFIGVDHIGHYIGINNQFMSNKLSQMDQLAKQTLQMLLKIDDEKNLTPAEFSQKVQKFSENLLKTNHTDYTKHEKILFLFFGDHGQNESGGHGGPCITETSAGLFAFSTIPFIEPMEKIPKWDLGMDNEKRPESLTFTERIKEIKVLNQIDMVPFVSSVLGIPIPENNLGIFNSDLKVNLTGTEYNHNNHVYSDQNGFQEYLQEMTYAKIMHNNALQMFNRLLKVIESTQRLEDDIKSKYYEFGNSYNFIKDLDERLRKNKEEIIFDSEFEKQSNYTSELKMFKNHYKVSREFASLIQRKLFKDRSKFDWVSITQGFMIMIALLVFVSVIIIPTFNLSMSKFMFNNKKGFLSLSTESPSNYSKNTLPINLRPGPLFTFYLIIILITSTINLIGLYLSNQKLMIPEIVMSRINTFTSVLITLIMMHILLRFRYEIKSFYSNMFTFNLSSKELRWNVYWCIMTLLFLLQFGSYSASFAENEGKVVKLLMVSYQIIILFSGSKNNLKKIILPLIQLILIRFTFIFEKDNHEILDGFTGIGLLLTSNTTRLLIFMIYLFLLLLVYKNILNKWNMFLICIAPIYIWFNWVNNNNIIRLIGLINLIYIINSSLIKRIKRYRIRSKESSNMIMVNSKLVINRWISNHLILIFLLKNDLIIPYAITSIIQLISIESLRSDGETKKDIMPAKGNKLKLDSIPEYVGLLGLNEFYPEISYLMVLYFLTSHLFSLSALLKLPSLGFRYPRIMVMGILLSKFLFAALGIIILRENIMVWQILSPKLIYEFVFCVSFSIYSLLM</sequence>
<dbReference type="RefSeq" id="XP_028874909.1">
    <property type="nucleotide sequence ID" value="XM_029020465.1"/>
</dbReference>
<dbReference type="PANTHER" id="PTHR23071:SF1">
    <property type="entry name" value="GPI ETHANOLAMINE PHOSPHATE TRANSFERASE 3"/>
    <property type="match status" value="1"/>
</dbReference>
<protein>
    <recommendedName>
        <fullName evidence="4">GPI ethanolamine phosphate transferase 3</fullName>
    </recommendedName>
</protein>
<dbReference type="VEuPathDB" id="CryptoDB:cubi_03452"/>
<evidence type="ECO:0000256" key="1">
    <source>
        <dbReference type="SAM" id="Phobius"/>
    </source>
</evidence>
<accession>A0A1J4MHE7</accession>
<dbReference type="PANTHER" id="PTHR23071">
    <property type="entry name" value="PHOSPHATIDYLINOSITOL GLYCAN"/>
    <property type="match status" value="1"/>
</dbReference>
<keyword evidence="3" id="KW-1185">Reference proteome</keyword>
<feature type="transmembrane region" description="Helical" evidence="1">
    <location>
        <begin position="812"/>
        <end position="830"/>
    </location>
</feature>
<evidence type="ECO:0008006" key="4">
    <source>
        <dbReference type="Google" id="ProtNLM"/>
    </source>
</evidence>
<dbReference type="InterPro" id="IPR039524">
    <property type="entry name" value="PIGO/GPI13"/>
</dbReference>
<evidence type="ECO:0000313" key="2">
    <source>
        <dbReference type="EMBL" id="OII73654.1"/>
    </source>
</evidence>
<keyword evidence="1" id="KW-1133">Transmembrane helix</keyword>
<feature type="transmembrane region" description="Helical" evidence="1">
    <location>
        <begin position="633"/>
        <end position="652"/>
    </location>
</feature>
<feature type="transmembrane region" description="Helical" evidence="1">
    <location>
        <begin position="863"/>
        <end position="886"/>
    </location>
</feature>